<keyword evidence="2" id="KW-1185">Reference proteome</keyword>
<protein>
    <submittedName>
        <fullName evidence="1">Uncharacterized protein</fullName>
    </submittedName>
</protein>
<evidence type="ECO:0000313" key="1">
    <source>
        <dbReference type="EMBL" id="GHE23268.1"/>
    </source>
</evidence>
<gene>
    <name evidence="1" type="ORF">GCM10017764_02360</name>
</gene>
<name>A0ABQ3HPV1_9SPHI</name>
<dbReference type="RefSeq" id="WP_189624768.1">
    <property type="nucleotide sequence ID" value="NZ_BNAF01000001.1"/>
</dbReference>
<reference evidence="2" key="1">
    <citation type="journal article" date="2019" name="Int. J. Syst. Evol. Microbiol.">
        <title>The Global Catalogue of Microorganisms (GCM) 10K type strain sequencing project: providing services to taxonomists for standard genome sequencing and annotation.</title>
        <authorList>
            <consortium name="The Broad Institute Genomics Platform"/>
            <consortium name="The Broad Institute Genome Sequencing Center for Infectious Disease"/>
            <person name="Wu L."/>
            <person name="Ma J."/>
        </authorList>
    </citation>
    <scope>NUCLEOTIDE SEQUENCE [LARGE SCALE GENOMIC DNA]</scope>
    <source>
        <strain evidence="2">CGMCC 1.12966</strain>
    </source>
</reference>
<comment type="caution">
    <text evidence="1">The sequence shown here is derived from an EMBL/GenBank/DDBJ whole genome shotgun (WGS) entry which is preliminary data.</text>
</comment>
<dbReference type="EMBL" id="BNAF01000001">
    <property type="protein sequence ID" value="GHE23268.1"/>
    <property type="molecule type" value="Genomic_DNA"/>
</dbReference>
<dbReference type="Proteomes" id="UP000620550">
    <property type="component" value="Unassembled WGS sequence"/>
</dbReference>
<evidence type="ECO:0000313" key="2">
    <source>
        <dbReference type="Proteomes" id="UP000620550"/>
    </source>
</evidence>
<sequence length="101" mass="11469">MTPQQRDMAIGDFEKYMRYAVKQNEGFTLENFIFFSTSLINFYQGSDLISHADRRDIALILSQSFNAGLGNRITPDDLHEIAQLIISDSSIDYSVLNPIFG</sequence>
<organism evidence="1 2">
    <name type="scientific">Sphingobacterium griseoflavum</name>
    <dbReference type="NCBI Taxonomy" id="1474952"/>
    <lineage>
        <taxon>Bacteria</taxon>
        <taxon>Pseudomonadati</taxon>
        <taxon>Bacteroidota</taxon>
        <taxon>Sphingobacteriia</taxon>
        <taxon>Sphingobacteriales</taxon>
        <taxon>Sphingobacteriaceae</taxon>
        <taxon>Sphingobacterium</taxon>
    </lineage>
</organism>
<proteinExistence type="predicted"/>
<accession>A0ABQ3HPV1</accession>